<dbReference type="RefSeq" id="WP_084049316.1">
    <property type="nucleotide sequence ID" value="NZ_FWWU01000009.1"/>
</dbReference>
<dbReference type="SUPFAM" id="SSF46955">
    <property type="entry name" value="Putative DNA-binding domain"/>
    <property type="match status" value="1"/>
</dbReference>
<evidence type="ECO:0000313" key="2">
    <source>
        <dbReference type="EMBL" id="SMB93345.1"/>
    </source>
</evidence>
<evidence type="ECO:0008006" key="4">
    <source>
        <dbReference type="Google" id="ProtNLM"/>
    </source>
</evidence>
<evidence type="ECO:0000313" key="3">
    <source>
        <dbReference type="Proteomes" id="UP000192582"/>
    </source>
</evidence>
<accession>A0A1W1VIY4</accession>
<dbReference type="AlphaFoldDB" id="A0A1W1VIY4"/>
<dbReference type="Gene3D" id="1.10.10.10">
    <property type="entry name" value="Winged helix-like DNA-binding domain superfamily/Winged helix DNA-binding domain"/>
    <property type="match status" value="1"/>
</dbReference>
<gene>
    <name evidence="2" type="ORF">SAMN00790413_01946</name>
</gene>
<organism evidence="2 3">
    <name type="scientific">Deinococcus hopiensis KR-140</name>
    <dbReference type="NCBI Taxonomy" id="695939"/>
    <lineage>
        <taxon>Bacteria</taxon>
        <taxon>Thermotogati</taxon>
        <taxon>Deinococcota</taxon>
        <taxon>Deinococci</taxon>
        <taxon>Deinococcales</taxon>
        <taxon>Deinococcaceae</taxon>
        <taxon>Deinococcus</taxon>
    </lineage>
</organism>
<reference evidence="2 3" key="1">
    <citation type="submission" date="2017-04" db="EMBL/GenBank/DDBJ databases">
        <authorList>
            <person name="Afonso C.L."/>
            <person name="Miller P.J."/>
            <person name="Scott M.A."/>
            <person name="Spackman E."/>
            <person name="Goraichik I."/>
            <person name="Dimitrov K.M."/>
            <person name="Suarez D.L."/>
            <person name="Swayne D.E."/>
        </authorList>
    </citation>
    <scope>NUCLEOTIDE SEQUENCE [LARGE SCALE GENOMIC DNA]</scope>
    <source>
        <strain evidence="2 3">KR-140</strain>
    </source>
</reference>
<sequence>MGTPTCWTPHRRGYAQKLFRQGLTIAEAAQKLRVTRSALGLAVTRYQMNVPPRDLVTFTDLAVTLGISVTEVHRLTARRGITPGRWLGNSTVTAKEAAALQAEREPVLDSWPPNYLTAEQVAQRWDLTVSRAQARLREHEVPYVLVRVVGKPSPKRAYHPRDVDGARPPTHFSQRPAGTLDAEELAVILSRSAAMVRLWAQQGMPHLEQRGPKRERLFRLPEVVTWLQQHRDSRTRRLGAYIAAQQQREAA</sequence>
<protein>
    <recommendedName>
        <fullName evidence="4">Helix-turn-helix domain-containing protein</fullName>
    </recommendedName>
</protein>
<keyword evidence="3" id="KW-1185">Reference proteome</keyword>
<name>A0A1W1VIY4_9DEIO</name>
<dbReference type="InterPro" id="IPR009061">
    <property type="entry name" value="DNA-bd_dom_put_sf"/>
</dbReference>
<feature type="region of interest" description="Disordered" evidence="1">
    <location>
        <begin position="155"/>
        <end position="176"/>
    </location>
</feature>
<dbReference type="InterPro" id="IPR036388">
    <property type="entry name" value="WH-like_DNA-bd_sf"/>
</dbReference>
<dbReference type="STRING" id="695939.SAMN00790413_01946"/>
<proteinExistence type="predicted"/>
<dbReference type="Proteomes" id="UP000192582">
    <property type="component" value="Unassembled WGS sequence"/>
</dbReference>
<evidence type="ECO:0000256" key="1">
    <source>
        <dbReference type="SAM" id="MobiDB-lite"/>
    </source>
</evidence>
<dbReference type="EMBL" id="FWWU01000009">
    <property type="protein sequence ID" value="SMB93345.1"/>
    <property type="molecule type" value="Genomic_DNA"/>
</dbReference>